<comment type="similarity">
    <text evidence="1">Belongs to the amidase family.</text>
</comment>
<dbReference type="Proteomes" id="UP000316083">
    <property type="component" value="Unassembled WGS sequence"/>
</dbReference>
<evidence type="ECO:0000313" key="4">
    <source>
        <dbReference type="Proteomes" id="UP000316083"/>
    </source>
</evidence>
<gene>
    <name evidence="3" type="ORF">FBZ82_10441</name>
</gene>
<accession>A0A560BB59</accession>
<dbReference type="PANTHER" id="PTHR11895:SF7">
    <property type="entry name" value="GLUTAMYL-TRNA(GLN) AMIDOTRANSFERASE SUBUNIT A, MITOCHONDRIAL"/>
    <property type="match status" value="1"/>
</dbReference>
<organism evidence="3 4">
    <name type="scientific">Azospirillum brasilense</name>
    <dbReference type="NCBI Taxonomy" id="192"/>
    <lineage>
        <taxon>Bacteria</taxon>
        <taxon>Pseudomonadati</taxon>
        <taxon>Pseudomonadota</taxon>
        <taxon>Alphaproteobacteria</taxon>
        <taxon>Rhodospirillales</taxon>
        <taxon>Azospirillaceae</taxon>
        <taxon>Azospirillum</taxon>
    </lineage>
</organism>
<feature type="domain" description="Amidase" evidence="2">
    <location>
        <begin position="338"/>
        <end position="420"/>
    </location>
</feature>
<name>A0A560BB59_AZOBR</name>
<dbReference type="EMBL" id="VITF01000004">
    <property type="protein sequence ID" value="TWA69881.1"/>
    <property type="molecule type" value="Genomic_DNA"/>
</dbReference>
<protein>
    <submittedName>
        <fullName evidence="3">Aspartyl-tRNA(Asn)/glutamyl-tRNA(Gln) amidotransferase subunit A</fullName>
    </submittedName>
</protein>
<dbReference type="PANTHER" id="PTHR11895">
    <property type="entry name" value="TRANSAMIDASE"/>
    <property type="match status" value="1"/>
</dbReference>
<evidence type="ECO:0000313" key="3">
    <source>
        <dbReference type="EMBL" id="TWA69881.1"/>
    </source>
</evidence>
<evidence type="ECO:0000256" key="1">
    <source>
        <dbReference type="ARBA" id="ARBA00009199"/>
    </source>
</evidence>
<dbReference type="RefSeq" id="WP_145675283.1">
    <property type="nucleotide sequence ID" value="NZ_VITF01000004.1"/>
</dbReference>
<reference evidence="3 4" key="1">
    <citation type="submission" date="2019-06" db="EMBL/GenBank/DDBJ databases">
        <title>Genomic Encyclopedia of Type Strains, Phase IV (KMG-V): Genome sequencing to study the core and pangenomes of soil and plant-associated prokaryotes.</title>
        <authorList>
            <person name="Whitman W."/>
        </authorList>
    </citation>
    <scope>NUCLEOTIDE SEQUENCE [LARGE SCALE GENOMIC DNA]</scope>
    <source>
        <strain evidence="3 4">BR 11796</strain>
    </source>
</reference>
<proteinExistence type="inferred from homology"/>
<evidence type="ECO:0000259" key="2">
    <source>
        <dbReference type="Pfam" id="PF01425"/>
    </source>
</evidence>
<keyword evidence="3" id="KW-0808">Transferase</keyword>
<dbReference type="SUPFAM" id="SSF75304">
    <property type="entry name" value="Amidase signature (AS) enzymes"/>
    <property type="match status" value="1"/>
</dbReference>
<dbReference type="AlphaFoldDB" id="A0A560BB59"/>
<dbReference type="GO" id="GO:0016740">
    <property type="term" value="F:transferase activity"/>
    <property type="evidence" value="ECO:0007669"/>
    <property type="project" value="UniProtKB-KW"/>
</dbReference>
<dbReference type="Pfam" id="PF01425">
    <property type="entry name" value="Amidase"/>
    <property type="match status" value="2"/>
</dbReference>
<dbReference type="InterPro" id="IPR036928">
    <property type="entry name" value="AS_sf"/>
</dbReference>
<feature type="domain" description="Amidase" evidence="2">
    <location>
        <begin position="21"/>
        <end position="280"/>
    </location>
</feature>
<dbReference type="InterPro" id="IPR023631">
    <property type="entry name" value="Amidase_dom"/>
</dbReference>
<sequence length="436" mass="44586">MAEPLPSQSPPGPASAERRTVAALERIARENGRTRVVTAVDAHGALAAARAADGRAARGTPLGPLDGRLVAVKDNLAVRGLPWTAGVGAFRDRIADRDAAVVAALRRAGAVLLGTLNMHEGALGATSDNPHFGRCQNPLREGFTPGGSSGGSGAAAAAGLVDVALGTDTMGSVRIPAAYCGTYGLKPTDGSLDRAGLAFLCPTLDTIGPVADDPALLLAAHEAMAGVSRPAIVAEPAALRFAMPRQIAEVDSEPCVQAALEIAVEWLRRRGAVVESVDLSGWDPSRARRGGLLLIEAEAAAILPDLLDPSVAGVSADFRDCLAYGAGLSVARLVDALDRIKRAGDACRKALAAYDGLLLPTAPQRAFSFDVDPPPNQADFTSLANFGGCPAVAMPVAGPPGQLPASVQIIGKPYSEALLCALARMWEADTKAVGGS</sequence>
<dbReference type="InterPro" id="IPR000120">
    <property type="entry name" value="Amidase"/>
</dbReference>
<comment type="caution">
    <text evidence="3">The sequence shown here is derived from an EMBL/GenBank/DDBJ whole genome shotgun (WGS) entry which is preliminary data.</text>
</comment>
<dbReference type="Gene3D" id="3.90.1300.10">
    <property type="entry name" value="Amidase signature (AS) domain"/>
    <property type="match status" value="1"/>
</dbReference>